<dbReference type="InterPro" id="IPR013785">
    <property type="entry name" value="Aldolase_TIM"/>
</dbReference>
<protein>
    <submittedName>
        <fullName evidence="7">3-keto-5-aminohexanoate cleavage enzyme</fullName>
    </submittedName>
</protein>
<gene>
    <name evidence="7" type="ORF">GBAR_LOCUS2251</name>
</gene>
<dbReference type="InterPro" id="IPR006656">
    <property type="entry name" value="Mopterin_OxRdtase"/>
</dbReference>
<dbReference type="Gene3D" id="3.20.20.70">
    <property type="entry name" value="Aldolase class I"/>
    <property type="match status" value="1"/>
</dbReference>
<evidence type="ECO:0000256" key="5">
    <source>
        <dbReference type="SAM" id="MobiDB-lite"/>
    </source>
</evidence>
<keyword evidence="8" id="KW-1185">Reference proteome</keyword>
<sequence>MRGDGAGDTAGRHPDLPITPEQIATAALEAAEAGAAIVHIHVRDPATGKGSRDVELYRRALELVRAANTDVIINTTAGMGGDLLIGDPDPFDFQPEGTDLVNGLERLAHVEALKPDMCSIDCGTLNFGEGHQVYVSTPNMVRDMAKRVRELGVKPELEIFDTGHLWLANTLVDEGLVDDPPGSSCSDGLTTREGNGQRSRDKRLPRLTTPMVRDGGRLRPATWDEALDRAADGFRAVLDRHGPDGFGMFSCSKATNEMNYAAQKFIRTVIGSNNIDSCNRT</sequence>
<dbReference type="PANTHER" id="PTHR37418:SF2">
    <property type="entry name" value="3-KETO-5-AMINOHEXANOATE CLEAVAGE ENZYME"/>
    <property type="match status" value="1"/>
</dbReference>
<dbReference type="EMBL" id="CASHTH010000330">
    <property type="protein sequence ID" value="CAI7997824.1"/>
    <property type="molecule type" value="Genomic_DNA"/>
</dbReference>
<evidence type="ECO:0000313" key="7">
    <source>
        <dbReference type="EMBL" id="CAI7997824.1"/>
    </source>
</evidence>
<evidence type="ECO:0000256" key="3">
    <source>
        <dbReference type="ARBA" id="ARBA00022723"/>
    </source>
</evidence>
<feature type="compositionally biased region" description="Polar residues" evidence="5">
    <location>
        <begin position="183"/>
        <end position="197"/>
    </location>
</feature>
<proteinExistence type="predicted"/>
<dbReference type="Proteomes" id="UP001174909">
    <property type="component" value="Unassembled WGS sequence"/>
</dbReference>
<reference evidence="7" key="1">
    <citation type="submission" date="2023-03" db="EMBL/GenBank/DDBJ databases">
        <authorList>
            <person name="Steffen K."/>
            <person name="Cardenas P."/>
        </authorList>
    </citation>
    <scope>NUCLEOTIDE SEQUENCE</scope>
</reference>
<evidence type="ECO:0000256" key="4">
    <source>
        <dbReference type="ARBA" id="ARBA00022833"/>
    </source>
</evidence>
<dbReference type="GO" id="GO:0043720">
    <property type="term" value="F:3-keto-5-aminohexanoate cleavage activity"/>
    <property type="evidence" value="ECO:0007669"/>
    <property type="project" value="InterPro"/>
</dbReference>
<accession>A0AA35R096</accession>
<dbReference type="Gene3D" id="3.40.50.740">
    <property type="match status" value="1"/>
</dbReference>
<comment type="caution">
    <text evidence="7">The sequence shown here is derived from an EMBL/GenBank/DDBJ whole genome shotgun (WGS) entry which is preliminary data.</text>
</comment>
<keyword evidence="3" id="KW-0479">Metal-binding</keyword>
<keyword evidence="2" id="KW-0808">Transferase</keyword>
<feature type="region of interest" description="Disordered" evidence="5">
    <location>
        <begin position="178"/>
        <end position="202"/>
    </location>
</feature>
<dbReference type="InterPro" id="IPR008567">
    <property type="entry name" value="BKACE"/>
</dbReference>
<comment type="cofactor">
    <cofactor evidence="1">
        <name>Zn(2+)</name>
        <dbReference type="ChEBI" id="CHEBI:29105"/>
    </cofactor>
</comment>
<keyword evidence="4" id="KW-0862">Zinc</keyword>
<dbReference type="Pfam" id="PF05853">
    <property type="entry name" value="BKACE"/>
    <property type="match status" value="1"/>
</dbReference>
<organism evidence="7 8">
    <name type="scientific">Geodia barretti</name>
    <name type="common">Barrett's horny sponge</name>
    <dbReference type="NCBI Taxonomy" id="519541"/>
    <lineage>
        <taxon>Eukaryota</taxon>
        <taxon>Metazoa</taxon>
        <taxon>Porifera</taxon>
        <taxon>Demospongiae</taxon>
        <taxon>Heteroscleromorpha</taxon>
        <taxon>Tetractinellida</taxon>
        <taxon>Astrophorina</taxon>
        <taxon>Geodiidae</taxon>
        <taxon>Geodia</taxon>
    </lineage>
</organism>
<dbReference type="GO" id="GO:0016491">
    <property type="term" value="F:oxidoreductase activity"/>
    <property type="evidence" value="ECO:0007669"/>
    <property type="project" value="InterPro"/>
</dbReference>
<dbReference type="GO" id="GO:0046872">
    <property type="term" value="F:metal ion binding"/>
    <property type="evidence" value="ECO:0007669"/>
    <property type="project" value="UniProtKB-KW"/>
</dbReference>
<feature type="domain" description="Molybdopterin oxidoreductase" evidence="6">
    <location>
        <begin position="206"/>
        <end position="280"/>
    </location>
</feature>
<evidence type="ECO:0000259" key="6">
    <source>
        <dbReference type="Pfam" id="PF00384"/>
    </source>
</evidence>
<dbReference type="AlphaFoldDB" id="A0AA35R096"/>
<evidence type="ECO:0000256" key="2">
    <source>
        <dbReference type="ARBA" id="ARBA00022679"/>
    </source>
</evidence>
<name>A0AA35R096_GEOBA</name>
<dbReference type="PANTHER" id="PTHR37418">
    <property type="entry name" value="3-KETO-5-AMINOHEXANOATE CLEAVAGE ENZYME-RELATED"/>
    <property type="match status" value="1"/>
</dbReference>
<evidence type="ECO:0000256" key="1">
    <source>
        <dbReference type="ARBA" id="ARBA00001947"/>
    </source>
</evidence>
<dbReference type="SUPFAM" id="SSF53706">
    <property type="entry name" value="Formate dehydrogenase/DMSO reductase, domains 1-3"/>
    <property type="match status" value="1"/>
</dbReference>
<evidence type="ECO:0000313" key="8">
    <source>
        <dbReference type="Proteomes" id="UP001174909"/>
    </source>
</evidence>
<dbReference type="Pfam" id="PF00384">
    <property type="entry name" value="Molybdopterin"/>
    <property type="match status" value="1"/>
</dbReference>